<keyword evidence="1" id="KW-0812">Transmembrane</keyword>
<protein>
    <recommendedName>
        <fullName evidence="2">DUF7702 domain-containing protein</fullName>
    </recommendedName>
</protein>
<keyword evidence="1" id="KW-0472">Membrane</keyword>
<dbReference type="InterPro" id="IPR056119">
    <property type="entry name" value="DUF7702"/>
</dbReference>
<feature type="transmembrane region" description="Helical" evidence="1">
    <location>
        <begin position="39"/>
        <end position="60"/>
    </location>
</feature>
<gene>
    <name evidence="3" type="ORF">IFR04_009092</name>
</gene>
<proteinExistence type="predicted"/>
<feature type="transmembrane region" description="Helical" evidence="1">
    <location>
        <begin position="6"/>
        <end position="27"/>
    </location>
</feature>
<evidence type="ECO:0000313" key="4">
    <source>
        <dbReference type="Proteomes" id="UP000664132"/>
    </source>
</evidence>
<name>A0A8H7TDG6_9HELO</name>
<comment type="caution">
    <text evidence="3">The sequence shown here is derived from an EMBL/GenBank/DDBJ whole genome shotgun (WGS) entry which is preliminary data.</text>
</comment>
<feature type="transmembrane region" description="Helical" evidence="1">
    <location>
        <begin position="72"/>
        <end position="95"/>
    </location>
</feature>
<accession>A0A8H7TDG6</accession>
<dbReference type="PANTHER" id="PTHR42109">
    <property type="entry name" value="UNPLACED GENOMIC SCAFFOLD UM_SCAF_CONTIG_1.265, WHOLE GENOME SHOTGUN SEQUENCE"/>
    <property type="match status" value="1"/>
</dbReference>
<organism evidence="3 4">
    <name type="scientific">Cadophora malorum</name>
    <dbReference type="NCBI Taxonomy" id="108018"/>
    <lineage>
        <taxon>Eukaryota</taxon>
        <taxon>Fungi</taxon>
        <taxon>Dikarya</taxon>
        <taxon>Ascomycota</taxon>
        <taxon>Pezizomycotina</taxon>
        <taxon>Leotiomycetes</taxon>
        <taxon>Helotiales</taxon>
        <taxon>Ploettnerulaceae</taxon>
        <taxon>Cadophora</taxon>
    </lineage>
</organism>
<evidence type="ECO:0000259" key="2">
    <source>
        <dbReference type="Pfam" id="PF24800"/>
    </source>
</evidence>
<evidence type="ECO:0000256" key="1">
    <source>
        <dbReference type="SAM" id="Phobius"/>
    </source>
</evidence>
<feature type="transmembrane region" description="Helical" evidence="1">
    <location>
        <begin position="116"/>
        <end position="137"/>
    </location>
</feature>
<reference evidence="3" key="1">
    <citation type="submission" date="2021-02" db="EMBL/GenBank/DDBJ databases">
        <title>Genome sequence Cadophora malorum strain M34.</title>
        <authorList>
            <person name="Stefanovic E."/>
            <person name="Vu D."/>
            <person name="Scully C."/>
            <person name="Dijksterhuis J."/>
            <person name="Roader J."/>
            <person name="Houbraken J."/>
        </authorList>
    </citation>
    <scope>NUCLEOTIDE SEQUENCE</scope>
    <source>
        <strain evidence="3">M34</strain>
    </source>
</reference>
<dbReference type="Proteomes" id="UP000664132">
    <property type="component" value="Unassembled WGS sequence"/>
</dbReference>
<keyword evidence="4" id="KW-1185">Reference proteome</keyword>
<sequence length="318" mass="34761">MALSYRNGVSIGQIVVYTWALAVAIFLATRHGFRRNAGWMYLIIFCLARIIGPAMELATINDPTNTDLYTGYAILNNVALSPLMLAAMGLLGRLLEDIRETHDTKLHPMILRVVQLVILVGLILGIVGGVDAADAYIKALGAGSTAAYTPGSLNKAGTALFVIAYVALAAFTIAISFQTPYAQAGEKRLLYAVAFALPFLLVRLVYSCFSTFSHNLKFNLLAGDETVLLCMAYLMELPVVIVFEVTGLSLRKVVKVERQTGTRQMNSSDSSQPMQKKGKGDMVLKIAKKTIIGRIVMAFVPSEKHDLEMQSHEEHMTK</sequence>
<dbReference type="AlphaFoldDB" id="A0A8H7TDG6"/>
<feature type="transmembrane region" description="Helical" evidence="1">
    <location>
        <begin position="226"/>
        <end position="250"/>
    </location>
</feature>
<dbReference type="EMBL" id="JAFJYH010000145">
    <property type="protein sequence ID" value="KAG4417804.1"/>
    <property type="molecule type" value="Genomic_DNA"/>
</dbReference>
<keyword evidence="1" id="KW-1133">Transmembrane helix</keyword>
<dbReference type="OrthoDB" id="2560628at2759"/>
<feature type="domain" description="DUF7702" evidence="2">
    <location>
        <begin position="3"/>
        <end position="252"/>
    </location>
</feature>
<evidence type="ECO:0000313" key="3">
    <source>
        <dbReference type="EMBL" id="KAG4417804.1"/>
    </source>
</evidence>
<dbReference type="PANTHER" id="PTHR42109:SF2">
    <property type="entry name" value="INTEGRAL MEMBRANE PROTEIN"/>
    <property type="match status" value="1"/>
</dbReference>
<feature type="transmembrane region" description="Helical" evidence="1">
    <location>
        <begin position="157"/>
        <end position="177"/>
    </location>
</feature>
<dbReference type="Pfam" id="PF24800">
    <property type="entry name" value="DUF7702"/>
    <property type="match status" value="1"/>
</dbReference>
<feature type="transmembrane region" description="Helical" evidence="1">
    <location>
        <begin position="189"/>
        <end position="206"/>
    </location>
</feature>